<organism evidence="2 3">
    <name type="scientific">Papiliotrema laurentii</name>
    <name type="common">Cryptococcus laurentii</name>
    <dbReference type="NCBI Taxonomy" id="5418"/>
    <lineage>
        <taxon>Eukaryota</taxon>
        <taxon>Fungi</taxon>
        <taxon>Dikarya</taxon>
        <taxon>Basidiomycota</taxon>
        <taxon>Agaricomycotina</taxon>
        <taxon>Tremellomycetes</taxon>
        <taxon>Tremellales</taxon>
        <taxon>Rhynchogastremaceae</taxon>
        <taxon>Papiliotrema</taxon>
    </lineage>
</organism>
<dbReference type="Proteomes" id="UP001182556">
    <property type="component" value="Unassembled WGS sequence"/>
</dbReference>
<protein>
    <submittedName>
        <fullName evidence="2">Uncharacterized protein</fullName>
    </submittedName>
</protein>
<dbReference type="EMBL" id="JAODAN010000001">
    <property type="protein sequence ID" value="KAK1927349.1"/>
    <property type="molecule type" value="Genomic_DNA"/>
</dbReference>
<reference evidence="2" key="1">
    <citation type="submission" date="2023-02" db="EMBL/GenBank/DDBJ databases">
        <title>Identification and recombinant expression of a fungal hydrolase from Papiliotrema laurentii that hydrolyzes apple cutin and clears colloidal polyester polyurethane.</title>
        <authorList>
            <consortium name="DOE Joint Genome Institute"/>
            <person name="Roman V.A."/>
            <person name="Bojanowski C."/>
            <person name="Crable B.R."/>
            <person name="Wagner D.N."/>
            <person name="Hung C.S."/>
            <person name="Nadeau L.J."/>
            <person name="Schratz L."/>
            <person name="Haridas S."/>
            <person name="Pangilinan J."/>
            <person name="Lipzen A."/>
            <person name="Na H."/>
            <person name="Yan M."/>
            <person name="Ng V."/>
            <person name="Grigoriev I.V."/>
            <person name="Spatafora J.W."/>
            <person name="Barlow D."/>
            <person name="Biffinger J."/>
            <person name="Kelley-Loughnane N."/>
            <person name="Varaljay V.A."/>
            <person name="Crookes-Goodson W.J."/>
        </authorList>
    </citation>
    <scope>NUCLEOTIDE SEQUENCE</scope>
    <source>
        <strain evidence="2">5307AH</strain>
    </source>
</reference>
<proteinExistence type="predicted"/>
<gene>
    <name evidence="2" type="ORF">DB88DRAFT_470023</name>
</gene>
<name>A0AAD9FW67_PAPLA</name>
<evidence type="ECO:0000256" key="1">
    <source>
        <dbReference type="SAM" id="MobiDB-lite"/>
    </source>
</evidence>
<sequence length="456" mass="49281">MQGPQNITPASLADSGRSVSGSRGGTNPSTEVTKSKPKVKPAPTRRETLGVHAATQQGGGGDLDGGTSFTIGTAAPFGLDSGTAFQADTESAEANARGAAIEIANSLLAGLQATADKPGIHVQTDTLSMTIWTAPSSQALDCEHIGKRIFDDLESIVAASKMANDVDAQRAPTDDSDSRLEMVAKMASQIAADFEKLCNSLDSEKYINTTEAEEEDLIDLLQLQRDSTSALILHQKGEQQNIEERRTRRTPYSGFFISDGNTTYSLNGTMKQVNKLKDGAFSSIGLNKSAKRKLNRVEQFDGMIKTWAAAVESRRTEQAQETEQSSLHPELAFRWAFETPKTGASIGRSETQSVNNTFVLGADGGMTPNWLRWDESRMRRALQRIAERVDLMAAGDADQPDQMQPEVELSKDETGGEPCGGSLGDQMDTDPNFPREWEYDAFGASPDSPGLPKPLW</sequence>
<evidence type="ECO:0000313" key="2">
    <source>
        <dbReference type="EMBL" id="KAK1927349.1"/>
    </source>
</evidence>
<accession>A0AAD9FW67</accession>
<feature type="region of interest" description="Disordered" evidence="1">
    <location>
        <begin position="396"/>
        <end position="456"/>
    </location>
</feature>
<keyword evidence="3" id="KW-1185">Reference proteome</keyword>
<feature type="region of interest" description="Disordered" evidence="1">
    <location>
        <begin position="1"/>
        <end position="67"/>
    </location>
</feature>
<dbReference type="AlphaFoldDB" id="A0AAD9FW67"/>
<evidence type="ECO:0000313" key="3">
    <source>
        <dbReference type="Proteomes" id="UP001182556"/>
    </source>
</evidence>
<comment type="caution">
    <text evidence="2">The sequence shown here is derived from an EMBL/GenBank/DDBJ whole genome shotgun (WGS) entry which is preliminary data.</text>
</comment>